<feature type="region of interest" description="Disordered" evidence="1">
    <location>
        <begin position="1"/>
        <end position="44"/>
    </location>
</feature>
<evidence type="ECO:0000256" key="1">
    <source>
        <dbReference type="SAM" id="MobiDB-lite"/>
    </source>
</evidence>
<dbReference type="EMBL" id="PP551948">
    <property type="protein sequence ID" value="WYN05088.1"/>
    <property type="molecule type" value="Genomic_DNA"/>
</dbReference>
<dbReference type="Proteomes" id="UP001447006">
    <property type="component" value="Segment"/>
</dbReference>
<proteinExistence type="predicted"/>
<gene>
    <name evidence="2" type="ORF">ISREJYDI_CDS0125</name>
</gene>
<protein>
    <submittedName>
        <fullName evidence="2">Uncharacterized protein</fullName>
    </submittedName>
</protein>
<sequence>MAQRPYDATKEHGPVDKTRLKDSKGRHPNKNKDTKHPVTGKTGK</sequence>
<evidence type="ECO:0000313" key="2">
    <source>
        <dbReference type="EMBL" id="WYN05088.1"/>
    </source>
</evidence>
<name>A0AAX4MWC1_9CAUD</name>
<reference evidence="2 3" key="1">
    <citation type="submission" date="2024-03" db="EMBL/GenBank/DDBJ databases">
        <title>Complete Genome Sequence of a Pseudomonas fluorescens Bacteriophage UNO-G1W1 isolated from freshwater ice in Nebraska.</title>
        <authorList>
            <person name="Neville A.J."/>
            <person name="Schulze T.T."/>
            <person name="Davis P.H."/>
        </authorList>
    </citation>
    <scope>NUCLEOTIDE SEQUENCE [LARGE SCALE GENOMIC DNA]</scope>
</reference>
<feature type="compositionally biased region" description="Basic and acidic residues" evidence="1">
    <location>
        <begin position="7"/>
        <end position="36"/>
    </location>
</feature>
<evidence type="ECO:0000313" key="3">
    <source>
        <dbReference type="Proteomes" id="UP001447006"/>
    </source>
</evidence>
<accession>A0AAX4MWC1</accession>
<keyword evidence="3" id="KW-1185">Reference proteome</keyword>
<organism evidence="2 3">
    <name type="scientific">Pseudomonas phage UNO-G1W1</name>
    <dbReference type="NCBI Taxonomy" id="3136609"/>
    <lineage>
        <taxon>Viruses</taxon>
        <taxon>Duplodnaviria</taxon>
        <taxon>Heunggongvirae</taxon>
        <taxon>Uroviricota</taxon>
        <taxon>Caudoviricetes</taxon>
        <taxon>Vandenendeviridae</taxon>
        <taxon>Gorskivirinae</taxon>
        <taxon>Omahavirus</taxon>
        <taxon>Omahavirus UNOG1W1</taxon>
    </lineage>
</organism>